<reference evidence="9" key="1">
    <citation type="submission" date="2020-05" db="EMBL/GenBank/DDBJ databases">
        <authorList>
            <person name="Chiriac C."/>
            <person name="Salcher M."/>
            <person name="Ghai R."/>
            <person name="Kavagutti S V."/>
        </authorList>
    </citation>
    <scope>NUCLEOTIDE SEQUENCE</scope>
</reference>
<evidence type="ECO:0000313" key="10">
    <source>
        <dbReference type="EMBL" id="CAB4894298.1"/>
    </source>
</evidence>
<feature type="domain" description="Cytochrome c assembly protein" evidence="8">
    <location>
        <begin position="19"/>
        <end position="174"/>
    </location>
</feature>
<evidence type="ECO:0000256" key="3">
    <source>
        <dbReference type="ARBA" id="ARBA00022692"/>
    </source>
</evidence>
<evidence type="ECO:0000256" key="2">
    <source>
        <dbReference type="ARBA" id="ARBA00005840"/>
    </source>
</evidence>
<evidence type="ECO:0000313" key="11">
    <source>
        <dbReference type="EMBL" id="CAB5023510.1"/>
    </source>
</evidence>
<evidence type="ECO:0000313" key="9">
    <source>
        <dbReference type="EMBL" id="CAB4725887.1"/>
    </source>
</evidence>
<feature type="transmembrane region" description="Helical" evidence="7">
    <location>
        <begin position="150"/>
        <end position="174"/>
    </location>
</feature>
<dbReference type="EMBL" id="CAEZYR010000003">
    <property type="protein sequence ID" value="CAB4725887.1"/>
    <property type="molecule type" value="Genomic_DNA"/>
</dbReference>
<comment type="similarity">
    <text evidence="2">Belongs to the CcmC/CycZ/HelC family.</text>
</comment>
<keyword evidence="3 7" id="KW-0812">Transmembrane</keyword>
<feature type="transmembrane region" description="Helical" evidence="7">
    <location>
        <begin position="55"/>
        <end position="75"/>
    </location>
</feature>
<dbReference type="InterPro" id="IPR002541">
    <property type="entry name" value="Cyt_c_assembly"/>
</dbReference>
<dbReference type="Pfam" id="PF01578">
    <property type="entry name" value="Cytochrom_C_asm"/>
    <property type="match status" value="1"/>
</dbReference>
<evidence type="ECO:0000256" key="5">
    <source>
        <dbReference type="ARBA" id="ARBA00022989"/>
    </source>
</evidence>
<evidence type="ECO:0000256" key="7">
    <source>
        <dbReference type="SAM" id="Phobius"/>
    </source>
</evidence>
<dbReference type="GO" id="GO:0015232">
    <property type="term" value="F:heme transmembrane transporter activity"/>
    <property type="evidence" value="ECO:0007669"/>
    <property type="project" value="InterPro"/>
</dbReference>
<name>A0A6J6RU52_9ZZZZ</name>
<feature type="transmembrane region" description="Helical" evidence="7">
    <location>
        <begin position="16"/>
        <end position="35"/>
    </location>
</feature>
<dbReference type="GO" id="GO:0017004">
    <property type="term" value="P:cytochrome complex assembly"/>
    <property type="evidence" value="ECO:0007669"/>
    <property type="project" value="UniProtKB-KW"/>
</dbReference>
<evidence type="ECO:0000256" key="6">
    <source>
        <dbReference type="ARBA" id="ARBA00023136"/>
    </source>
</evidence>
<feature type="transmembrane region" description="Helical" evidence="7">
    <location>
        <begin position="87"/>
        <end position="108"/>
    </location>
</feature>
<dbReference type="AlphaFoldDB" id="A0A6J6RU52"/>
<accession>A0A6J6RU52</accession>
<dbReference type="PANTHER" id="PTHR30071">
    <property type="entry name" value="HEME EXPORTER PROTEIN C"/>
    <property type="match status" value="1"/>
</dbReference>
<gene>
    <name evidence="9" type="ORF">UFOPK2754_00139</name>
    <name evidence="10" type="ORF">UFOPK3543_00483</name>
    <name evidence="11" type="ORF">UFOPK3967_02906</name>
</gene>
<dbReference type="EMBL" id="CAFBOS010000265">
    <property type="protein sequence ID" value="CAB5023510.1"/>
    <property type="molecule type" value="Genomic_DNA"/>
</dbReference>
<sequence length="260" mass="28954">MSPAEVTSTGSRGTRVIGSIVLAGIVFHVLLSFVWSDPDADQGDLVRIMYVHVPSAWLAYMAFTVTAFGGVMYLWKRSLWWDLVAGASAEIGVVFCALALVTGSIWGRPTWGTYWEWTDVRIVTTLVLLLLYIGYLAVRRIPADPHQRSRRAAVVGIIAALNIPIVRFSVDWWADRTLHQKATIKLGGTELDGLMLFALFFGLILFTLIYAWMMIHRFRIAWLDEQIDRHGLDAAIAERLAESTSDVTRAVGLTKTGADL</sequence>
<evidence type="ECO:0000259" key="8">
    <source>
        <dbReference type="Pfam" id="PF01578"/>
    </source>
</evidence>
<dbReference type="GO" id="GO:0005886">
    <property type="term" value="C:plasma membrane"/>
    <property type="evidence" value="ECO:0007669"/>
    <property type="project" value="TreeGrafter"/>
</dbReference>
<evidence type="ECO:0000256" key="4">
    <source>
        <dbReference type="ARBA" id="ARBA00022748"/>
    </source>
</evidence>
<feature type="transmembrane region" description="Helical" evidence="7">
    <location>
        <begin position="120"/>
        <end position="138"/>
    </location>
</feature>
<dbReference type="PRINTS" id="PR01386">
    <property type="entry name" value="CCMCBIOGNSIS"/>
</dbReference>
<protein>
    <submittedName>
        <fullName evidence="9">Unannotated protein</fullName>
    </submittedName>
</protein>
<keyword evidence="4" id="KW-0201">Cytochrome c-type biogenesis</keyword>
<keyword evidence="5 7" id="KW-1133">Transmembrane helix</keyword>
<dbReference type="EMBL" id="CAFBMH010000010">
    <property type="protein sequence ID" value="CAB4894298.1"/>
    <property type="molecule type" value="Genomic_DNA"/>
</dbReference>
<dbReference type="GO" id="GO:0020037">
    <property type="term" value="F:heme binding"/>
    <property type="evidence" value="ECO:0007669"/>
    <property type="project" value="InterPro"/>
</dbReference>
<keyword evidence="6 7" id="KW-0472">Membrane</keyword>
<dbReference type="InterPro" id="IPR003557">
    <property type="entry name" value="Cyt_c_biogenesis_CcmC"/>
</dbReference>
<proteinExistence type="inferred from homology"/>
<dbReference type="PANTHER" id="PTHR30071:SF1">
    <property type="entry name" value="CYTOCHROME B_B6 PROTEIN-RELATED"/>
    <property type="match status" value="1"/>
</dbReference>
<comment type="subcellular location">
    <subcellularLocation>
        <location evidence="1">Membrane</location>
        <topology evidence="1">Multi-pass membrane protein</topology>
    </subcellularLocation>
</comment>
<dbReference type="InterPro" id="IPR045062">
    <property type="entry name" value="Cyt_c_biogenesis_CcsA/CcmC"/>
</dbReference>
<organism evidence="9">
    <name type="scientific">freshwater metagenome</name>
    <dbReference type="NCBI Taxonomy" id="449393"/>
    <lineage>
        <taxon>unclassified sequences</taxon>
        <taxon>metagenomes</taxon>
        <taxon>ecological metagenomes</taxon>
    </lineage>
</organism>
<evidence type="ECO:0000256" key="1">
    <source>
        <dbReference type="ARBA" id="ARBA00004141"/>
    </source>
</evidence>
<feature type="transmembrane region" description="Helical" evidence="7">
    <location>
        <begin position="194"/>
        <end position="213"/>
    </location>
</feature>